<evidence type="ECO:0000313" key="12">
    <source>
        <dbReference type="EMBL" id="KXS11206.1"/>
    </source>
</evidence>
<feature type="compositionally biased region" description="Low complexity" evidence="10">
    <location>
        <begin position="299"/>
        <end position="317"/>
    </location>
</feature>
<dbReference type="InterPro" id="IPR043502">
    <property type="entry name" value="DNA/RNA_pol_sf"/>
</dbReference>
<dbReference type="PANTHER" id="PTHR10102">
    <property type="entry name" value="DNA-DIRECTED RNA POLYMERASE, MITOCHONDRIAL"/>
    <property type="match status" value="1"/>
</dbReference>
<feature type="region of interest" description="Disordered" evidence="10">
    <location>
        <begin position="188"/>
        <end position="209"/>
    </location>
</feature>
<feature type="region of interest" description="Disordered" evidence="10">
    <location>
        <begin position="429"/>
        <end position="475"/>
    </location>
</feature>
<proteinExistence type="inferred from homology"/>
<accession>A0A139A316</accession>
<keyword evidence="7 9" id="KW-0804">Transcription</keyword>
<feature type="compositionally biased region" description="Basic and acidic residues" evidence="10">
    <location>
        <begin position="1329"/>
        <end position="1340"/>
    </location>
</feature>
<feature type="region of interest" description="Disordered" evidence="10">
    <location>
        <begin position="295"/>
        <end position="323"/>
    </location>
</feature>
<dbReference type="Pfam" id="PF00940">
    <property type="entry name" value="RNA_pol"/>
    <property type="match status" value="1"/>
</dbReference>
<evidence type="ECO:0000256" key="8">
    <source>
        <dbReference type="ARBA" id="ARBA00048552"/>
    </source>
</evidence>
<protein>
    <recommendedName>
        <fullName evidence="2 9">DNA-directed RNA polymerase</fullName>
        <ecNumber evidence="2 9">2.7.7.6</ecNumber>
    </recommendedName>
</protein>
<dbReference type="InterPro" id="IPR002092">
    <property type="entry name" value="DNA-dir_Rpol_phage-type"/>
</dbReference>
<dbReference type="FunFam" id="1.10.287.280:FF:000001">
    <property type="entry name" value="DNA-directed RNA polymerase"/>
    <property type="match status" value="1"/>
</dbReference>
<evidence type="ECO:0000256" key="3">
    <source>
        <dbReference type="ARBA" id="ARBA00022478"/>
    </source>
</evidence>
<comment type="catalytic activity">
    <reaction evidence="8 9">
        <text>RNA(n) + a ribonucleoside 5'-triphosphate = RNA(n+1) + diphosphate</text>
        <dbReference type="Rhea" id="RHEA:21248"/>
        <dbReference type="Rhea" id="RHEA-COMP:14527"/>
        <dbReference type="Rhea" id="RHEA-COMP:17342"/>
        <dbReference type="ChEBI" id="CHEBI:33019"/>
        <dbReference type="ChEBI" id="CHEBI:61557"/>
        <dbReference type="ChEBI" id="CHEBI:140395"/>
        <dbReference type="EC" id="2.7.7.6"/>
    </reaction>
</comment>
<dbReference type="GO" id="GO:0006390">
    <property type="term" value="P:mitochondrial transcription"/>
    <property type="evidence" value="ECO:0007669"/>
    <property type="project" value="TreeGrafter"/>
</dbReference>
<dbReference type="InterPro" id="IPR046950">
    <property type="entry name" value="DNA-dir_Rpol_C_phage-type"/>
</dbReference>
<gene>
    <name evidence="12" type="ORF">M427DRAFT_158432</name>
</gene>
<feature type="compositionally biased region" description="Low complexity" evidence="10">
    <location>
        <begin position="1319"/>
        <end position="1328"/>
    </location>
</feature>
<dbReference type="SUPFAM" id="SSF56672">
    <property type="entry name" value="DNA/RNA polymerases"/>
    <property type="match status" value="2"/>
</dbReference>
<dbReference type="EMBL" id="KQ965806">
    <property type="protein sequence ID" value="KXS11206.1"/>
    <property type="molecule type" value="Genomic_DNA"/>
</dbReference>
<dbReference type="Gene3D" id="1.10.1320.10">
    <property type="entry name" value="DNA-directed RNA polymerase, N-terminal domain"/>
    <property type="match status" value="1"/>
</dbReference>
<dbReference type="Proteomes" id="UP000070544">
    <property type="component" value="Unassembled WGS sequence"/>
</dbReference>
<name>A0A139A316_GONPJ</name>
<comment type="similarity">
    <text evidence="1 9">Belongs to the phage and mitochondrial RNA polymerase family.</text>
</comment>
<dbReference type="SMART" id="SM01311">
    <property type="entry name" value="RPOL_N"/>
    <property type="match status" value="1"/>
</dbReference>
<organism evidence="12 13">
    <name type="scientific">Gonapodya prolifera (strain JEL478)</name>
    <name type="common">Monoblepharis prolifera</name>
    <dbReference type="NCBI Taxonomy" id="1344416"/>
    <lineage>
        <taxon>Eukaryota</taxon>
        <taxon>Fungi</taxon>
        <taxon>Fungi incertae sedis</taxon>
        <taxon>Chytridiomycota</taxon>
        <taxon>Chytridiomycota incertae sedis</taxon>
        <taxon>Monoblepharidomycetes</taxon>
        <taxon>Monoblepharidales</taxon>
        <taxon>Gonapodyaceae</taxon>
        <taxon>Gonapodya</taxon>
    </lineage>
</organism>
<dbReference type="InterPro" id="IPR037159">
    <property type="entry name" value="RNA_POL_N_sf"/>
</dbReference>
<evidence type="ECO:0000256" key="9">
    <source>
        <dbReference type="RuleBase" id="RU003805"/>
    </source>
</evidence>
<feature type="domain" description="DNA-directed RNA polymerase N-terminal" evidence="11">
    <location>
        <begin position="478"/>
        <end position="858"/>
    </location>
</feature>
<dbReference type="PANTHER" id="PTHR10102:SF0">
    <property type="entry name" value="DNA-DIRECTED RNA POLYMERASE, MITOCHONDRIAL"/>
    <property type="match status" value="1"/>
</dbReference>
<dbReference type="PROSITE" id="PS00489">
    <property type="entry name" value="RNA_POL_PHAGE_2"/>
    <property type="match status" value="1"/>
</dbReference>
<dbReference type="Gene3D" id="1.10.287.280">
    <property type="match status" value="1"/>
</dbReference>
<evidence type="ECO:0000256" key="7">
    <source>
        <dbReference type="ARBA" id="ARBA00023163"/>
    </source>
</evidence>
<reference evidence="12 13" key="1">
    <citation type="journal article" date="2015" name="Genome Biol. Evol.">
        <title>Phylogenomic analyses indicate that early fungi evolved digesting cell walls of algal ancestors of land plants.</title>
        <authorList>
            <person name="Chang Y."/>
            <person name="Wang S."/>
            <person name="Sekimoto S."/>
            <person name="Aerts A.L."/>
            <person name="Choi C."/>
            <person name="Clum A."/>
            <person name="LaButti K.M."/>
            <person name="Lindquist E.A."/>
            <person name="Yee Ngan C."/>
            <person name="Ohm R.A."/>
            <person name="Salamov A.A."/>
            <person name="Grigoriev I.V."/>
            <person name="Spatafora J.W."/>
            <person name="Berbee M.L."/>
        </authorList>
    </citation>
    <scope>NUCLEOTIDE SEQUENCE [LARGE SCALE GENOMIC DNA]</scope>
    <source>
        <strain evidence="12 13">JEL478</strain>
    </source>
</reference>
<feature type="compositionally biased region" description="Low complexity" evidence="10">
    <location>
        <begin position="1"/>
        <end position="24"/>
    </location>
</feature>
<dbReference type="STRING" id="1344416.A0A139A316"/>
<feature type="region of interest" description="Disordered" evidence="10">
    <location>
        <begin position="658"/>
        <end position="678"/>
    </location>
</feature>
<evidence type="ECO:0000256" key="5">
    <source>
        <dbReference type="ARBA" id="ARBA00022695"/>
    </source>
</evidence>
<keyword evidence="6" id="KW-0809">Transit peptide</keyword>
<dbReference type="Gene3D" id="1.10.150.20">
    <property type="entry name" value="5' to 3' exonuclease, C-terminal subdomain"/>
    <property type="match status" value="1"/>
</dbReference>
<evidence type="ECO:0000256" key="2">
    <source>
        <dbReference type="ARBA" id="ARBA00012418"/>
    </source>
</evidence>
<dbReference type="OrthoDB" id="276422at2759"/>
<feature type="compositionally biased region" description="Low complexity" evidence="10">
    <location>
        <begin position="431"/>
        <end position="471"/>
    </location>
</feature>
<evidence type="ECO:0000256" key="10">
    <source>
        <dbReference type="SAM" id="MobiDB-lite"/>
    </source>
</evidence>
<dbReference type="GO" id="GO:0003899">
    <property type="term" value="F:DNA-directed RNA polymerase activity"/>
    <property type="evidence" value="ECO:0007669"/>
    <property type="project" value="UniProtKB-EC"/>
</dbReference>
<keyword evidence="5 9" id="KW-0548">Nucleotidyltransferase</keyword>
<evidence type="ECO:0000256" key="1">
    <source>
        <dbReference type="ARBA" id="ARBA00009493"/>
    </source>
</evidence>
<keyword evidence="13" id="KW-1185">Reference proteome</keyword>
<keyword evidence="3 9" id="KW-0240">DNA-directed RNA polymerase</keyword>
<dbReference type="GO" id="GO:0001018">
    <property type="term" value="F:mitochondrial promoter sequence-specific DNA binding"/>
    <property type="evidence" value="ECO:0007669"/>
    <property type="project" value="TreeGrafter"/>
</dbReference>
<feature type="compositionally biased region" description="Polar residues" evidence="10">
    <location>
        <begin position="96"/>
        <end position="105"/>
    </location>
</feature>
<feature type="region of interest" description="Disordered" evidence="10">
    <location>
        <begin position="1314"/>
        <end position="1348"/>
    </location>
</feature>
<keyword evidence="4 9" id="KW-0808">Transferase</keyword>
<feature type="compositionally biased region" description="Basic and acidic residues" evidence="10">
    <location>
        <begin position="36"/>
        <end position="49"/>
    </location>
</feature>
<sequence>MQRGVAVGVRAARRAGSVGASRGLGSAGCPGSGEKTSQDGEKAVREKRTAARRGCRQFWTMESVGNAGGQGGSVDTSTRKPLKNTQQQRQLLLNQSMPLRTFSTSTRKEQAPRLMDSPRSPPQHPSRTRSQLAQSIAYDDLGDLIESELFGNSASIPPQLWSISRNRNPIILDDLHEYTAFPLHQEDQLVPSPDLSPPPHPSASFSVNSPQSSIAPLSLAIFQHQLALMHAHLLHATDPYAVPPANPSEHPFILASQTLARLRRTNPEDVKRAVDTDPRAVALLAEAEAAWIQGPSFLTTRTPPSSNTTLSSSTTESVQPEVPDGRDAISRALASLAAFNEDTLPPRVSFRALPFQVPPSVPDEARTYYHELFETARVDPDKALEMLFKDSEQDFGPANDDESWLSKVEIGSATSPTLTMLHRVMRLLPRTADTSTPNSNDTTSATPTTTSTATSYISTPPSSQQPNTSPNEPLNSMSLQFVLDRLSQISSLARSQRIALHHPGGRVASSGKGKWAGWEWSHGIAEWIRGDEKLSQEGRAENVSAEMNDDADVQMQDMPHDDEVRALVKWIGAEEAAYVAIIETLKVLTSPATTVPISGIQDLSAENADAPASSSDNAPLSAPYNHLAGVIGRSVHREYLAKCVDTYENARLQAKLKKLRQSDAEPDGEPDTASNGVPSEVIMKKAISGGMWERVEGLLSKAHAAVAGEKFDMPWLPNWTLPLAARVGAFLLDALIATARLPSKDSTIQPFAFSYKKVLDNRGDSLIQSRLIGVVEAREEVREWANASLAGMEASYLPMICQPRNWAGVGERSGPYYGRGARIMHFTPTAPSQLAYLRAADSRQHLTHLFSALSYLGSIPWRVNDVVLPTVIELWNSGVSLGDMPPAAMERRIPPPALSNGMKAWKERRAKGEVGREEIRDFAIIAAARAKWLKDERERYSRRCDAGLKVVLAAAMAGRPIWFPHHIDFRGRAYPVPPNLNHIGNDLSRSLLRFDLRKPLGDRGWFWLKVHLANTYGFDKASFEDRVKWTEERINDVLDSARNPLGGNGWWKKADSPYQCLAVCHEVARAMEHPEGPEKYESGLPVQMDGSCNGMQHYAALGGDSEGAFEVNLVPREKPGDVYTGVAKIVGRIVDEDASAGNAIARMAQGKVTRALVKQTVMTQSYGVTFIGAREQISARLVESRTAGEHVMDDRQIFQCASYLAILTNRAVAEMFSGARAIQQWLNDIARIVCSSADSRHIDPRGLIITDVLEEMGIVKGGKIEGNGVETTELEDLRMTEDDENDAKTDAFEGKLVGQEASRDNLHDGLLDHDITGQDDVSSSVTDSAVKESSTKEAKTKKTKSGVKKRGFELPPAIQRNTMLVWTTPLGLPVVQPYRKFPMRSITTRYQRLVIADPTLQGSTNHQKQSSAFPPNFIHSLDATHMMLTALHMKALGLTFAAVHDSFWTHAADVDELGRVLREEFVRLHSTGPDGKGIMEKLRDELLERFGNNKLPVRVTLPLKTSKVMWEKVLKLEAEREVATASRMLADDGDLDAIIEVKSRYGKKGRAMSKRNLNSYKVGARAVLVWVDIKRLFPELPKRGDFDVRAVMGSPYFFH</sequence>
<evidence type="ECO:0000256" key="4">
    <source>
        <dbReference type="ARBA" id="ARBA00022679"/>
    </source>
</evidence>
<dbReference type="Pfam" id="PF14700">
    <property type="entry name" value="RPOL_N"/>
    <property type="match status" value="1"/>
</dbReference>
<feature type="region of interest" description="Disordered" evidence="10">
    <location>
        <begin position="1"/>
        <end position="131"/>
    </location>
</feature>
<dbReference type="PROSITE" id="PS00900">
    <property type="entry name" value="RNA_POL_PHAGE_1"/>
    <property type="match status" value="1"/>
</dbReference>
<dbReference type="EC" id="2.7.7.6" evidence="2 9"/>
<comment type="function">
    <text evidence="9">DNA-dependent RNA polymerase catalyzes the transcription of DNA into RNA using the four ribonucleoside triphosphates as substrates.</text>
</comment>
<evidence type="ECO:0000256" key="6">
    <source>
        <dbReference type="ARBA" id="ARBA00022946"/>
    </source>
</evidence>
<evidence type="ECO:0000259" key="11">
    <source>
        <dbReference type="SMART" id="SM01311"/>
    </source>
</evidence>
<dbReference type="InterPro" id="IPR029262">
    <property type="entry name" value="RPOL_N"/>
</dbReference>
<evidence type="ECO:0000313" key="13">
    <source>
        <dbReference type="Proteomes" id="UP000070544"/>
    </source>
</evidence>
<feature type="compositionally biased region" description="Low complexity" evidence="10">
    <location>
        <begin position="86"/>
        <end position="95"/>
    </location>
</feature>
<dbReference type="GO" id="GO:0034245">
    <property type="term" value="C:mitochondrial DNA-directed RNA polymerase complex"/>
    <property type="evidence" value="ECO:0007669"/>
    <property type="project" value="TreeGrafter"/>
</dbReference>